<proteinExistence type="predicted"/>
<evidence type="ECO:0000313" key="1">
    <source>
        <dbReference type="EMBL" id="SVB37130.1"/>
    </source>
</evidence>
<sequence>MLAEFVYCYLLRPWPLRQLTNWTIRKLLPKQLQIGEA</sequence>
<name>A0A382DF80_9ZZZZ</name>
<gene>
    <name evidence="1" type="ORF">METZ01_LOCUS189984</name>
</gene>
<protein>
    <submittedName>
        <fullName evidence="1">Uncharacterized protein</fullName>
    </submittedName>
</protein>
<dbReference type="EMBL" id="UINC01039121">
    <property type="protein sequence ID" value="SVB37130.1"/>
    <property type="molecule type" value="Genomic_DNA"/>
</dbReference>
<dbReference type="AlphaFoldDB" id="A0A382DF80"/>
<accession>A0A382DF80</accession>
<feature type="non-terminal residue" evidence="1">
    <location>
        <position position="37"/>
    </location>
</feature>
<organism evidence="1">
    <name type="scientific">marine metagenome</name>
    <dbReference type="NCBI Taxonomy" id="408172"/>
    <lineage>
        <taxon>unclassified sequences</taxon>
        <taxon>metagenomes</taxon>
        <taxon>ecological metagenomes</taxon>
    </lineage>
</organism>
<reference evidence="1" key="1">
    <citation type="submission" date="2018-05" db="EMBL/GenBank/DDBJ databases">
        <authorList>
            <person name="Lanie J.A."/>
            <person name="Ng W.-L."/>
            <person name="Kazmierczak K.M."/>
            <person name="Andrzejewski T.M."/>
            <person name="Davidsen T.M."/>
            <person name="Wayne K.J."/>
            <person name="Tettelin H."/>
            <person name="Glass J.I."/>
            <person name="Rusch D."/>
            <person name="Podicherti R."/>
            <person name="Tsui H.-C.T."/>
            <person name="Winkler M.E."/>
        </authorList>
    </citation>
    <scope>NUCLEOTIDE SEQUENCE</scope>
</reference>